<dbReference type="Gene3D" id="3.30.390.10">
    <property type="entry name" value="Enolase-like, N-terminal domain"/>
    <property type="match status" value="1"/>
</dbReference>
<dbReference type="RefSeq" id="WP_370737392.1">
    <property type="nucleotide sequence ID" value="NZ_CYTW01000005.1"/>
</dbReference>
<accession>A0A0P1IVU2</accession>
<dbReference type="Proteomes" id="UP000051870">
    <property type="component" value="Unassembled WGS sequence"/>
</dbReference>
<dbReference type="SFLD" id="SFLDS00001">
    <property type="entry name" value="Enolase"/>
    <property type="match status" value="1"/>
</dbReference>
<evidence type="ECO:0000256" key="1">
    <source>
        <dbReference type="ARBA" id="ARBA00001946"/>
    </source>
</evidence>
<dbReference type="PANTHER" id="PTHR13794">
    <property type="entry name" value="ENOLASE SUPERFAMILY, MANDELATE RACEMASE"/>
    <property type="match status" value="1"/>
</dbReference>
<name>A0A0P1IVU2_9RHOB</name>
<dbReference type="GO" id="GO:0016853">
    <property type="term" value="F:isomerase activity"/>
    <property type="evidence" value="ECO:0007669"/>
    <property type="project" value="UniProtKB-KW"/>
</dbReference>
<gene>
    <name evidence="5" type="primary">yitF</name>
    <name evidence="5" type="ORF">PH7735_03499</name>
</gene>
<keyword evidence="2" id="KW-0479">Metal-binding</keyword>
<dbReference type="GO" id="GO:0000287">
    <property type="term" value="F:magnesium ion binding"/>
    <property type="evidence" value="ECO:0007669"/>
    <property type="project" value="TreeGrafter"/>
</dbReference>
<dbReference type="GO" id="GO:0016836">
    <property type="term" value="F:hydro-lyase activity"/>
    <property type="evidence" value="ECO:0007669"/>
    <property type="project" value="TreeGrafter"/>
</dbReference>
<protein>
    <submittedName>
        <fullName evidence="5">Putative isomerase YitF</fullName>
        <ecNumber evidence="5">5.-.-.-</ecNumber>
    </submittedName>
</protein>
<dbReference type="Pfam" id="PF02746">
    <property type="entry name" value="MR_MLE_N"/>
    <property type="match status" value="1"/>
</dbReference>
<dbReference type="CDD" id="cd03316">
    <property type="entry name" value="MR_like"/>
    <property type="match status" value="1"/>
</dbReference>
<dbReference type="STRING" id="1715693.PH7735_03499"/>
<dbReference type="SFLD" id="SFLDF00553">
    <property type="entry name" value="galactarolactone_cycloisomeras"/>
    <property type="match status" value="1"/>
</dbReference>
<keyword evidence="5" id="KW-0413">Isomerase</keyword>
<dbReference type="InterPro" id="IPR029065">
    <property type="entry name" value="Enolase_C-like"/>
</dbReference>
<evidence type="ECO:0000313" key="5">
    <source>
        <dbReference type="EMBL" id="CUK10816.1"/>
    </source>
</evidence>
<evidence type="ECO:0000259" key="4">
    <source>
        <dbReference type="SMART" id="SM00922"/>
    </source>
</evidence>
<comment type="cofactor">
    <cofactor evidence="1">
        <name>Mg(2+)</name>
        <dbReference type="ChEBI" id="CHEBI:18420"/>
    </cofactor>
</comment>
<dbReference type="SMART" id="SM00922">
    <property type="entry name" value="MR_MLE"/>
    <property type="match status" value="1"/>
</dbReference>
<feature type="domain" description="Mandelate racemase/muconate lactonizing enzyme C-terminal" evidence="4">
    <location>
        <begin position="148"/>
        <end position="244"/>
    </location>
</feature>
<dbReference type="AlphaFoldDB" id="A0A0P1IVU2"/>
<keyword evidence="3" id="KW-0460">Magnesium</keyword>
<dbReference type="GO" id="GO:0016052">
    <property type="term" value="P:carbohydrate catabolic process"/>
    <property type="evidence" value="ECO:0007669"/>
    <property type="project" value="TreeGrafter"/>
</dbReference>
<dbReference type="InterPro" id="IPR036849">
    <property type="entry name" value="Enolase-like_C_sf"/>
</dbReference>
<dbReference type="EC" id="5.-.-.-" evidence="5"/>
<dbReference type="EMBL" id="CYTW01000005">
    <property type="protein sequence ID" value="CUK10816.1"/>
    <property type="molecule type" value="Genomic_DNA"/>
</dbReference>
<reference evidence="6" key="1">
    <citation type="submission" date="2015-09" db="EMBL/GenBank/DDBJ databases">
        <authorList>
            <person name="Rodrigo-Torres Lidia"/>
            <person name="Arahal R.David."/>
        </authorList>
    </citation>
    <scope>NUCLEOTIDE SEQUENCE [LARGE SCALE GENOMIC DNA]</scope>
    <source>
        <strain evidence="6">CECT 7735</strain>
    </source>
</reference>
<sequence length="378" mass="41698">MHLVKITSVRTHILHHDLERPFQSSFSTFRARRHLLVEIETDTGLTGWGECLGPADINAAVVRAMTPQLLGRSPLEIEPIWLDIYNQFRDQGQRGVIHTALSGIDIALWDIAGHHFDAPIHQLMGGAWRTSIPAYATGGFRPEGGDHATACAKEMAQYVAEGFKAVKIKIGYGVESDLATIAAVREAIGEDVELMIDANHGYDAIDAITVGRQAAKYNIHWFEEPVVPEALRAYQQVRQEQPIPVAAGETWHGRWAIDEALQQDTVQILQPDVCGAGGLSEARKIITLADIHHVRLVPHVWGTAVALAAGLHFHAILPPAPPSHEQRSPRLEFDRTYNPFRQEIIQTPIEHESGMVSVPTGPGLGISINRDALQRYCV</sequence>
<dbReference type="SFLD" id="SFLDG00179">
    <property type="entry name" value="mandelate_racemase"/>
    <property type="match status" value="1"/>
</dbReference>
<organism evidence="5 6">
    <name type="scientific">Shimia thalassica</name>
    <dbReference type="NCBI Taxonomy" id="1715693"/>
    <lineage>
        <taxon>Bacteria</taxon>
        <taxon>Pseudomonadati</taxon>
        <taxon>Pseudomonadota</taxon>
        <taxon>Alphaproteobacteria</taxon>
        <taxon>Rhodobacterales</taxon>
        <taxon>Roseobacteraceae</taxon>
    </lineage>
</organism>
<evidence type="ECO:0000256" key="2">
    <source>
        <dbReference type="ARBA" id="ARBA00022723"/>
    </source>
</evidence>
<evidence type="ECO:0000256" key="3">
    <source>
        <dbReference type="ARBA" id="ARBA00022842"/>
    </source>
</evidence>
<dbReference type="InterPro" id="IPR046945">
    <property type="entry name" value="RHMD-like"/>
</dbReference>
<dbReference type="Gene3D" id="3.20.20.120">
    <property type="entry name" value="Enolase-like C-terminal domain"/>
    <property type="match status" value="1"/>
</dbReference>
<proteinExistence type="predicted"/>
<dbReference type="InterPro" id="IPR034618">
    <property type="entry name" value="GLI"/>
</dbReference>
<dbReference type="InterPro" id="IPR029017">
    <property type="entry name" value="Enolase-like_N"/>
</dbReference>
<dbReference type="InterPro" id="IPR013342">
    <property type="entry name" value="Mandelate_racemase_C"/>
</dbReference>
<dbReference type="SUPFAM" id="SSF54826">
    <property type="entry name" value="Enolase N-terminal domain-like"/>
    <property type="match status" value="1"/>
</dbReference>
<dbReference type="Pfam" id="PF13378">
    <property type="entry name" value="MR_MLE_C"/>
    <property type="match status" value="1"/>
</dbReference>
<dbReference type="PANTHER" id="PTHR13794:SF58">
    <property type="entry name" value="MITOCHONDRIAL ENOLASE SUPERFAMILY MEMBER 1"/>
    <property type="match status" value="1"/>
</dbReference>
<dbReference type="GeneID" id="83882476"/>
<keyword evidence="6" id="KW-1185">Reference proteome</keyword>
<evidence type="ECO:0000313" key="6">
    <source>
        <dbReference type="Proteomes" id="UP000051870"/>
    </source>
</evidence>
<dbReference type="SUPFAM" id="SSF51604">
    <property type="entry name" value="Enolase C-terminal domain-like"/>
    <property type="match status" value="1"/>
</dbReference>
<dbReference type="InterPro" id="IPR013341">
    <property type="entry name" value="Mandelate_racemase_N_dom"/>
</dbReference>